<dbReference type="InterPro" id="IPR001129">
    <property type="entry name" value="Membr-assoc_MAPEG"/>
</dbReference>
<evidence type="ECO:0000256" key="2">
    <source>
        <dbReference type="ARBA" id="ARBA00022692"/>
    </source>
</evidence>
<accession>A0A383XQT4</accession>
<comment type="subcellular location">
    <subcellularLocation>
        <location evidence="1">Membrane</location>
    </subcellularLocation>
</comment>
<evidence type="ECO:0000313" key="6">
    <source>
        <dbReference type="EMBL" id="PWN54988.1"/>
    </source>
</evidence>
<dbReference type="RefSeq" id="WP_109721278.1">
    <property type="nucleotide sequence ID" value="NZ_QEQK01000015.1"/>
</dbReference>
<dbReference type="Pfam" id="PF01124">
    <property type="entry name" value="MAPEG"/>
    <property type="match status" value="1"/>
</dbReference>
<keyword evidence="2 5" id="KW-0812">Transmembrane</keyword>
<evidence type="ECO:0000256" key="5">
    <source>
        <dbReference type="SAM" id="Phobius"/>
    </source>
</evidence>
<keyword evidence="7" id="KW-1185">Reference proteome</keyword>
<protein>
    <submittedName>
        <fullName evidence="6">MAPEG family protein</fullName>
    </submittedName>
</protein>
<keyword evidence="4 5" id="KW-0472">Membrane</keyword>
<keyword evidence="3 5" id="KW-1133">Transmembrane helix</keyword>
<gene>
    <name evidence="6" type="ORF">DEH80_14725</name>
</gene>
<dbReference type="InterPro" id="IPR023352">
    <property type="entry name" value="MAPEG-like_dom_sf"/>
</dbReference>
<feature type="transmembrane region" description="Helical" evidence="5">
    <location>
        <begin position="111"/>
        <end position="130"/>
    </location>
</feature>
<dbReference type="Gene3D" id="1.20.120.550">
    <property type="entry name" value="Membrane associated eicosanoid/glutathione metabolism-like domain"/>
    <property type="match status" value="1"/>
</dbReference>
<dbReference type="AlphaFoldDB" id="A0A383XQT4"/>
<dbReference type="OrthoDB" id="343936at2"/>
<sequence length="133" mass="14559">MTGLMALAGFTAITLLLPLIYAGYRVPLVLSGKKAADHWTRGRPEDDPGLIIRLKHAHLNCIENLVPFAAVVLLAVALDQRAVIDALAPWVLYARLVQIAVHSVGTSFPLVLARATMFIAQVLLMLYMLFNII</sequence>
<comment type="caution">
    <text evidence="6">The sequence shown here is derived from an EMBL/GenBank/DDBJ whole genome shotgun (WGS) entry which is preliminary data.</text>
</comment>
<reference evidence="6 7" key="1">
    <citation type="submission" date="2018-05" db="EMBL/GenBank/DDBJ databases">
        <title>Abyssibacter profundi OUC007T gen. nov., sp. nov, a marine bacterium isolated from seawater of the Mariana Trench.</title>
        <authorList>
            <person name="Zhou S."/>
        </authorList>
    </citation>
    <scope>NUCLEOTIDE SEQUENCE [LARGE SCALE GENOMIC DNA]</scope>
    <source>
        <strain evidence="6 7">OUC007</strain>
    </source>
</reference>
<dbReference type="GO" id="GO:0016020">
    <property type="term" value="C:membrane"/>
    <property type="evidence" value="ECO:0007669"/>
    <property type="project" value="UniProtKB-SubCell"/>
</dbReference>
<proteinExistence type="predicted"/>
<evidence type="ECO:0000256" key="1">
    <source>
        <dbReference type="ARBA" id="ARBA00004370"/>
    </source>
</evidence>
<evidence type="ECO:0000313" key="7">
    <source>
        <dbReference type="Proteomes" id="UP000251800"/>
    </source>
</evidence>
<dbReference type="Proteomes" id="UP000251800">
    <property type="component" value="Unassembled WGS sequence"/>
</dbReference>
<name>A0A383XQT4_9GAMM</name>
<dbReference type="EMBL" id="QEQK01000015">
    <property type="protein sequence ID" value="PWN54988.1"/>
    <property type="molecule type" value="Genomic_DNA"/>
</dbReference>
<dbReference type="SUPFAM" id="SSF161084">
    <property type="entry name" value="MAPEG domain-like"/>
    <property type="match status" value="1"/>
</dbReference>
<evidence type="ECO:0000256" key="3">
    <source>
        <dbReference type="ARBA" id="ARBA00022989"/>
    </source>
</evidence>
<evidence type="ECO:0000256" key="4">
    <source>
        <dbReference type="ARBA" id="ARBA00023136"/>
    </source>
</evidence>
<organism evidence="6 7">
    <name type="scientific">Abyssibacter profundi</name>
    <dbReference type="NCBI Taxonomy" id="2182787"/>
    <lineage>
        <taxon>Bacteria</taxon>
        <taxon>Pseudomonadati</taxon>
        <taxon>Pseudomonadota</taxon>
        <taxon>Gammaproteobacteria</taxon>
        <taxon>Chromatiales</taxon>
        <taxon>Oceanococcaceae</taxon>
        <taxon>Abyssibacter</taxon>
    </lineage>
</organism>